<evidence type="ECO:0000313" key="1">
    <source>
        <dbReference type="EMBL" id="KAG8181716.1"/>
    </source>
</evidence>
<keyword evidence="2" id="KW-1185">Reference proteome</keyword>
<dbReference type="AlphaFoldDB" id="A0AAV6UCD6"/>
<proteinExistence type="predicted"/>
<evidence type="ECO:0000313" key="2">
    <source>
        <dbReference type="Proteomes" id="UP000827092"/>
    </source>
</evidence>
<dbReference type="Proteomes" id="UP000827092">
    <property type="component" value="Unassembled WGS sequence"/>
</dbReference>
<comment type="caution">
    <text evidence="1">The sequence shown here is derived from an EMBL/GenBank/DDBJ whole genome shotgun (WGS) entry which is preliminary data.</text>
</comment>
<dbReference type="EMBL" id="JAFNEN010000499">
    <property type="protein sequence ID" value="KAG8181716.1"/>
    <property type="molecule type" value="Genomic_DNA"/>
</dbReference>
<reference evidence="1 2" key="1">
    <citation type="journal article" date="2022" name="Nat. Ecol. Evol.">
        <title>A masculinizing supergene underlies an exaggerated male reproductive morph in a spider.</title>
        <authorList>
            <person name="Hendrickx F."/>
            <person name="De Corte Z."/>
            <person name="Sonet G."/>
            <person name="Van Belleghem S.M."/>
            <person name="Kostlbacher S."/>
            <person name="Vangestel C."/>
        </authorList>
    </citation>
    <scope>NUCLEOTIDE SEQUENCE [LARGE SCALE GENOMIC DNA]</scope>
    <source>
        <strain evidence="1">W744_W776</strain>
    </source>
</reference>
<sequence length="87" mass="9596">MHLRLITRDNLTRMKIGWEFGGGTLRGASALFTNLGWSQMEHKLKGGDGGVASHSRQNGRPRHFCVGRCRCKREMAPTLKGGGEGEE</sequence>
<name>A0AAV6UCD6_9ARAC</name>
<organism evidence="1 2">
    <name type="scientific">Oedothorax gibbosus</name>
    <dbReference type="NCBI Taxonomy" id="931172"/>
    <lineage>
        <taxon>Eukaryota</taxon>
        <taxon>Metazoa</taxon>
        <taxon>Ecdysozoa</taxon>
        <taxon>Arthropoda</taxon>
        <taxon>Chelicerata</taxon>
        <taxon>Arachnida</taxon>
        <taxon>Araneae</taxon>
        <taxon>Araneomorphae</taxon>
        <taxon>Entelegynae</taxon>
        <taxon>Araneoidea</taxon>
        <taxon>Linyphiidae</taxon>
        <taxon>Erigoninae</taxon>
        <taxon>Oedothorax</taxon>
    </lineage>
</organism>
<protein>
    <submittedName>
        <fullName evidence="1">Uncharacterized protein</fullName>
    </submittedName>
</protein>
<gene>
    <name evidence="1" type="ORF">JTE90_025689</name>
</gene>
<accession>A0AAV6UCD6</accession>